<comment type="caution">
    <text evidence="2">The sequence shown here is derived from an EMBL/GenBank/DDBJ whole genome shotgun (WGS) entry which is preliminary data.</text>
</comment>
<evidence type="ECO:0000256" key="1">
    <source>
        <dbReference type="HAMAP-Rule" id="MF_01385"/>
    </source>
</evidence>
<comment type="function">
    <text evidence="1">Required for maturation of urease via the functional incorporation of the urease nickel metallocenter.</text>
</comment>
<dbReference type="Pfam" id="PF01730">
    <property type="entry name" value="UreF"/>
    <property type="match status" value="1"/>
</dbReference>
<comment type="subcellular location">
    <subcellularLocation>
        <location evidence="1">Cytoplasm</location>
    </subcellularLocation>
</comment>
<comment type="similarity">
    <text evidence="1">Belongs to the UreF family.</text>
</comment>
<evidence type="ECO:0000313" key="2">
    <source>
        <dbReference type="EMBL" id="MBU8872256.1"/>
    </source>
</evidence>
<gene>
    <name evidence="1" type="primary">ureF</name>
    <name evidence="2" type="ORF">KQ910_00700</name>
</gene>
<dbReference type="InterPro" id="IPR002639">
    <property type="entry name" value="UreF"/>
</dbReference>
<name>A0ABS6ID54_9HYPH</name>
<keyword evidence="1" id="KW-0963">Cytoplasm</keyword>
<dbReference type="HAMAP" id="MF_01385">
    <property type="entry name" value="UreF"/>
    <property type="match status" value="1"/>
</dbReference>
<keyword evidence="3" id="KW-1185">Reference proteome</keyword>
<keyword evidence="1" id="KW-0996">Nickel insertion</keyword>
<dbReference type="PANTHER" id="PTHR33620:SF1">
    <property type="entry name" value="UREASE ACCESSORY PROTEIN F"/>
    <property type="match status" value="1"/>
</dbReference>
<proteinExistence type="inferred from homology"/>
<organism evidence="2 3">
    <name type="scientific">Reyranella humidisoli</name>
    <dbReference type="NCBI Taxonomy" id="2849149"/>
    <lineage>
        <taxon>Bacteria</taxon>
        <taxon>Pseudomonadati</taxon>
        <taxon>Pseudomonadota</taxon>
        <taxon>Alphaproteobacteria</taxon>
        <taxon>Hyphomicrobiales</taxon>
        <taxon>Reyranellaceae</taxon>
        <taxon>Reyranella</taxon>
    </lineage>
</organism>
<accession>A0ABS6ID54</accession>
<evidence type="ECO:0000313" key="3">
    <source>
        <dbReference type="Proteomes" id="UP000727907"/>
    </source>
</evidence>
<reference evidence="2 3" key="1">
    <citation type="submission" date="2021-06" db="EMBL/GenBank/DDBJ databases">
        <authorList>
            <person name="Lee D.H."/>
        </authorList>
    </citation>
    <scope>NUCLEOTIDE SEQUENCE [LARGE SCALE GENOMIC DNA]</scope>
    <source>
        <strain evidence="2 3">MMS21-HV4-11</strain>
    </source>
</reference>
<protein>
    <recommendedName>
        <fullName evidence="1">Urease accessory protein UreF</fullName>
    </recommendedName>
</protein>
<dbReference type="EMBL" id="JAHOPB010000001">
    <property type="protein sequence ID" value="MBU8872256.1"/>
    <property type="molecule type" value="Genomic_DNA"/>
</dbReference>
<sequence>MAVCMRSVMASDPLYRLLAWLSPAYPVGAFSYSHGVETAVEEGLIKDRASLVGWLDSVLRRGTGAVDGALFAAGWRAASAGDWPSFDAVAERAAAWRGTAEMALESRQQGGSFLSITRTAWPHQALDEAHRRLEGELALPVAVALAAAVHGIALEQALTGYLHAFTANLISAALRAVPLGQTDGQVALAALESAVHDTAQAAVAVESLDDVGTATPLLDWCSLRHEIQYTRLFRS</sequence>
<dbReference type="Proteomes" id="UP000727907">
    <property type="component" value="Unassembled WGS sequence"/>
</dbReference>
<dbReference type="PANTHER" id="PTHR33620">
    <property type="entry name" value="UREASE ACCESSORY PROTEIN F"/>
    <property type="match status" value="1"/>
</dbReference>
<keyword evidence="1" id="KW-0143">Chaperone</keyword>
<comment type="subunit">
    <text evidence="1">UreD, UreF and UreG form a complex that acts as a GTP-hydrolysis-dependent molecular chaperone, activating the urease apoprotein by helping to assemble the nickel containing metallocenter of UreC. The UreE protein probably delivers the nickel.</text>
</comment>
<dbReference type="PIRSF" id="PIRSF009467">
    <property type="entry name" value="Ureas_acces_UreF"/>
    <property type="match status" value="1"/>
</dbReference>